<dbReference type="eggNOG" id="COG4430">
    <property type="taxonomic scope" value="Bacteria"/>
</dbReference>
<proteinExistence type="predicted"/>
<dbReference type="EMBL" id="JMIH01000004">
    <property type="protein sequence ID" value="KEO75682.1"/>
    <property type="molecule type" value="Genomic_DNA"/>
</dbReference>
<dbReference type="Proteomes" id="UP000027821">
    <property type="component" value="Unassembled WGS sequence"/>
</dbReference>
<evidence type="ECO:0000313" key="3">
    <source>
        <dbReference type="Proteomes" id="UP000027821"/>
    </source>
</evidence>
<dbReference type="STRING" id="1048983.EL17_21875"/>
<dbReference type="SUPFAM" id="SSF159888">
    <property type="entry name" value="YdhG-like"/>
    <property type="match status" value="1"/>
</dbReference>
<reference evidence="2 3" key="1">
    <citation type="submission" date="2014-04" db="EMBL/GenBank/DDBJ databases">
        <title>Characterization and application of a salt tolerant electro-active bacterium.</title>
        <authorList>
            <person name="Yang L."/>
            <person name="Wei S."/>
            <person name="Tay Q.X.M."/>
        </authorList>
    </citation>
    <scope>NUCLEOTIDE SEQUENCE [LARGE SCALE GENOMIC DNA]</scope>
    <source>
        <strain evidence="2 3">LY1</strain>
    </source>
</reference>
<dbReference type="PIRSF" id="PIRSF021308">
    <property type="entry name" value="UCP021308"/>
    <property type="match status" value="1"/>
</dbReference>
<dbReference type="Pfam" id="PF13376">
    <property type="entry name" value="OmdA"/>
    <property type="match status" value="1"/>
</dbReference>
<accession>A0A074LP50</accession>
<evidence type="ECO:0000259" key="1">
    <source>
        <dbReference type="Pfam" id="PF08818"/>
    </source>
</evidence>
<name>A0A074LP50_9BACT</name>
<feature type="domain" description="YdhG-like" evidence="1">
    <location>
        <begin position="29"/>
        <end position="125"/>
    </location>
</feature>
<keyword evidence="3" id="KW-1185">Reference proteome</keyword>
<comment type="caution">
    <text evidence="2">The sequence shown here is derived from an EMBL/GenBank/DDBJ whole genome shotgun (WGS) entry which is preliminary data.</text>
</comment>
<dbReference type="Pfam" id="PF08818">
    <property type="entry name" value="DUF1801"/>
    <property type="match status" value="1"/>
</dbReference>
<evidence type="ECO:0000313" key="2">
    <source>
        <dbReference type="EMBL" id="KEO75682.1"/>
    </source>
</evidence>
<protein>
    <recommendedName>
        <fullName evidence="1">YdhG-like domain-containing protein</fullName>
    </recommendedName>
</protein>
<organism evidence="2 3">
    <name type="scientific">Anditalea andensis</name>
    <dbReference type="NCBI Taxonomy" id="1048983"/>
    <lineage>
        <taxon>Bacteria</taxon>
        <taxon>Pseudomonadati</taxon>
        <taxon>Bacteroidota</taxon>
        <taxon>Cytophagia</taxon>
        <taxon>Cytophagales</taxon>
        <taxon>Cytophagaceae</taxon>
        <taxon>Anditalea</taxon>
    </lineage>
</organism>
<dbReference type="AlphaFoldDB" id="A0A074LP50"/>
<dbReference type="InterPro" id="IPR014922">
    <property type="entry name" value="YdhG-like"/>
</dbReference>
<sequence length="209" mass="23773">MNPQVDKYLIDGCMRCKYGGTSLCKVNSWRTAIELLRQIVLETGLKEEIKWGSPVYTHLGKNIVSVGVLKDGAIMGFFKGALLSDTHKMLQQQGNVQSGRIIKFTREEDIERVQEVLKAYIHEAIGIEESGMKVAIKARPEPIPDELQQAFESDPVFKKAFYNLTPGRQRGYIIHFSQPKQAQTRRGRIEKLKNQILNGIGLHDQYKSR</sequence>
<gene>
    <name evidence="2" type="ORF">EL17_21875</name>
</gene>
<dbReference type="InterPro" id="IPR016786">
    <property type="entry name" value="YdeI_bac"/>
</dbReference>
<dbReference type="Gene3D" id="3.90.1150.200">
    <property type="match status" value="1"/>
</dbReference>